<evidence type="ECO:0000313" key="3">
    <source>
        <dbReference type="EMBL" id="SUZ11935.1"/>
    </source>
</evidence>
<dbReference type="HOGENOM" id="CLU_028829_0_0_1"/>
<proteinExistence type="predicted"/>
<evidence type="ECO:0000313" key="4">
    <source>
        <dbReference type="Proteomes" id="UP000053110"/>
    </source>
</evidence>
<protein>
    <submittedName>
        <fullName evidence="3">Bgt-1634</fullName>
    </submittedName>
</protein>
<reference evidence="3" key="3">
    <citation type="submission" date="2018-07" db="EMBL/GenBank/DDBJ databases">
        <authorList>
            <person name="Quirk P.G."/>
            <person name="Krulwich T.A."/>
        </authorList>
    </citation>
    <scope>NUCLEOTIDE SEQUENCE</scope>
    <source>
        <strain evidence="3">96224</strain>
    </source>
</reference>
<feature type="region of interest" description="Disordered" evidence="1">
    <location>
        <begin position="116"/>
        <end position="146"/>
    </location>
</feature>
<dbReference type="EMBL" id="KE375127">
    <property type="protein sequence ID" value="EPQ63341.1"/>
    <property type="molecule type" value="Genomic_DNA"/>
</dbReference>
<feature type="compositionally biased region" description="Low complexity" evidence="1">
    <location>
        <begin position="218"/>
        <end position="227"/>
    </location>
</feature>
<sequence>MAPLLEDPRIRQRWNRISQNAESVTETAAANIWNFQHEYIHPCFASIAFGIEQCTGICFPDREERARRRMRGRAEASFDFYDDWDQEDHFKNHGLFGGWGTDELDRLLAGRGLSSGKGIGINQPPKRNRGMSYGTRERRRSCDHDPTIIPSTSALGFLGRLPFKLGGTLRYKPSAADLQDRPGIGRSRRRKDNERAPLIIDDDFDHDRQVGGSRRSRASIASSGGTSDSLRSRGDLFQSDEEDDAVPLSDEFSIVLERRITGSSSDDTSISRNNGGKDEAYCISTVFKPVSENSRSSSYSKVSIRGQCTSTGYAQPGAPTISSPAVTVQTPSLFDLQQENDRVTQEEEILIEVKRNAAAKLALQRGYYLNQAPISSDEIKTEVLYDKEVVEQELPGSNYTTEQTCEILNDTDLSNLTKPHSGKIETSSIGSIQPQFIPAKLSHPG</sequence>
<reference evidence="4" key="1">
    <citation type="journal article" date="2013" name="Nat. Genet.">
        <title>The wheat powdery mildew genome shows the unique evolution of an obligate biotroph.</title>
        <authorList>
            <person name="Wicker T."/>
            <person name="Oberhaensli S."/>
            <person name="Parlange F."/>
            <person name="Buchmann J.P."/>
            <person name="Shatalina M."/>
            <person name="Roffler S."/>
            <person name="Ben-David R."/>
            <person name="Dolezel J."/>
            <person name="Simkova H."/>
            <person name="Schulze-Lefert P."/>
            <person name="Spanu P.D."/>
            <person name="Bruggmann R."/>
            <person name="Amselem J."/>
            <person name="Quesneville H."/>
            <person name="Ver Loren van Themaat E."/>
            <person name="Paape T."/>
            <person name="Shimizu K.K."/>
            <person name="Keller B."/>
        </authorList>
    </citation>
    <scope>NUCLEOTIDE SEQUENCE [LARGE SCALE GENOMIC DNA]</scope>
    <source>
        <strain evidence="4">96224</strain>
    </source>
</reference>
<feature type="region of interest" description="Disordered" evidence="1">
    <location>
        <begin position="174"/>
        <end position="245"/>
    </location>
</feature>
<dbReference type="AlphaFoldDB" id="A0A061HEV4"/>
<gene>
    <name evidence="2" type="ORF">BGT96224_1634</name>
    <name evidence="3" type="ORF">BGT96224V2_LOCUS5086</name>
</gene>
<evidence type="ECO:0000313" key="2">
    <source>
        <dbReference type="EMBL" id="EPQ63341.1"/>
    </source>
</evidence>
<evidence type="ECO:0000256" key="1">
    <source>
        <dbReference type="SAM" id="MobiDB-lite"/>
    </source>
</evidence>
<dbReference type="Proteomes" id="UP000053110">
    <property type="component" value="Unassembled WGS sequence"/>
</dbReference>
<organism evidence="3">
    <name type="scientific">Blumeria graminis f. sp. tritici 96224</name>
    <dbReference type="NCBI Taxonomy" id="1268274"/>
    <lineage>
        <taxon>Eukaryota</taxon>
        <taxon>Fungi</taxon>
        <taxon>Dikarya</taxon>
        <taxon>Ascomycota</taxon>
        <taxon>Pezizomycotina</taxon>
        <taxon>Leotiomycetes</taxon>
        <taxon>Erysiphales</taxon>
        <taxon>Erysiphaceae</taxon>
        <taxon>Blumeria</taxon>
    </lineage>
</organism>
<dbReference type="EMBL" id="UIGY01000155">
    <property type="protein sequence ID" value="SUZ11935.1"/>
    <property type="molecule type" value="Genomic_DNA"/>
</dbReference>
<dbReference type="OrthoDB" id="5421971at2759"/>
<accession>A0A061HEV4</accession>
<name>A0A061HEV4_BLUGR</name>
<reference evidence="2" key="2">
    <citation type="submission" date="2013-01" db="EMBL/GenBank/DDBJ databases">
        <title>The wheat powdery mildew genome reveals unique evolution of an obligate biotroph.</title>
        <authorList>
            <person name="Oberhaensli S."/>
            <person name="Wicker T."/>
            <person name="Keller B."/>
        </authorList>
    </citation>
    <scope>NUCLEOTIDE SEQUENCE</scope>
    <source>
        <strain evidence="2">96224</strain>
    </source>
</reference>